<reference evidence="1 2" key="1">
    <citation type="submission" date="2016-10" db="EMBL/GenBank/DDBJ databases">
        <authorList>
            <person name="de Groot N.N."/>
        </authorList>
    </citation>
    <scope>NUCLEOTIDE SEQUENCE [LARGE SCALE GENOMIC DNA]</scope>
    <source>
        <strain evidence="1 2">DSM 21632</strain>
    </source>
</reference>
<name>A0A1G8F574_9BACI</name>
<dbReference type="EMBL" id="FNDK01000011">
    <property type="protein sequence ID" value="SDH77149.1"/>
    <property type="molecule type" value="Genomic_DNA"/>
</dbReference>
<evidence type="ECO:0000313" key="1">
    <source>
        <dbReference type="EMBL" id="SDH77149.1"/>
    </source>
</evidence>
<proteinExistence type="predicted"/>
<evidence type="ECO:0000313" key="2">
    <source>
        <dbReference type="Proteomes" id="UP000199163"/>
    </source>
</evidence>
<sequence>MTTKVRKELKKEKMIKVACQHIGEFTTKDHWDEYAKEKALPSSNTYHRNFGSWTKAKETIKTSFIENIHKKES</sequence>
<keyword evidence="2" id="KW-1185">Reference proteome</keyword>
<gene>
    <name evidence="1" type="ORF">SAMN05192534_11140</name>
</gene>
<protein>
    <submittedName>
        <fullName evidence="1">Uncharacterized protein</fullName>
    </submittedName>
</protein>
<dbReference type="STRING" id="568899.SAMN05192534_11140"/>
<accession>A0A1G8F574</accession>
<dbReference type="AlphaFoldDB" id="A0A1G8F574"/>
<dbReference type="OrthoDB" id="184570at2"/>
<dbReference type="Proteomes" id="UP000199163">
    <property type="component" value="Unassembled WGS sequence"/>
</dbReference>
<dbReference type="RefSeq" id="WP_091273612.1">
    <property type="nucleotide sequence ID" value="NZ_FNDK01000011.1"/>
</dbReference>
<organism evidence="1 2">
    <name type="scientific">Alteribacillus persepolensis</name>
    <dbReference type="NCBI Taxonomy" id="568899"/>
    <lineage>
        <taxon>Bacteria</taxon>
        <taxon>Bacillati</taxon>
        <taxon>Bacillota</taxon>
        <taxon>Bacilli</taxon>
        <taxon>Bacillales</taxon>
        <taxon>Bacillaceae</taxon>
        <taxon>Alteribacillus</taxon>
    </lineage>
</organism>